<evidence type="ECO:0008006" key="3">
    <source>
        <dbReference type="Google" id="ProtNLM"/>
    </source>
</evidence>
<organism evidence="1 2">
    <name type="scientific">Araneus ventricosus</name>
    <name type="common">Orbweaver spider</name>
    <name type="synonym">Epeira ventricosa</name>
    <dbReference type="NCBI Taxonomy" id="182803"/>
    <lineage>
        <taxon>Eukaryota</taxon>
        <taxon>Metazoa</taxon>
        <taxon>Ecdysozoa</taxon>
        <taxon>Arthropoda</taxon>
        <taxon>Chelicerata</taxon>
        <taxon>Arachnida</taxon>
        <taxon>Araneae</taxon>
        <taxon>Araneomorphae</taxon>
        <taxon>Entelegynae</taxon>
        <taxon>Araneoidea</taxon>
        <taxon>Araneidae</taxon>
        <taxon>Araneus</taxon>
    </lineage>
</organism>
<proteinExistence type="predicted"/>
<dbReference type="AlphaFoldDB" id="A0A4Y2K5D3"/>
<dbReference type="PANTHER" id="PTHR19446">
    <property type="entry name" value="REVERSE TRANSCRIPTASES"/>
    <property type="match status" value="1"/>
</dbReference>
<accession>A0A4Y2K5D3</accession>
<keyword evidence="2" id="KW-1185">Reference proteome</keyword>
<reference evidence="1 2" key="1">
    <citation type="journal article" date="2019" name="Sci. Rep.">
        <title>Orb-weaving spider Araneus ventricosus genome elucidates the spidroin gene catalogue.</title>
        <authorList>
            <person name="Kono N."/>
            <person name="Nakamura H."/>
            <person name="Ohtoshi R."/>
            <person name="Moran D.A.P."/>
            <person name="Shinohara A."/>
            <person name="Yoshida Y."/>
            <person name="Fujiwara M."/>
            <person name="Mori M."/>
            <person name="Tomita M."/>
            <person name="Arakawa K."/>
        </authorList>
    </citation>
    <scope>NUCLEOTIDE SEQUENCE [LARGE SCALE GENOMIC DNA]</scope>
</reference>
<dbReference type="Proteomes" id="UP000499080">
    <property type="component" value="Unassembled WGS sequence"/>
</dbReference>
<sequence>MAAVLRKYVKSCKHNFWEKTCQEAASSHQAFRIVKALLNKDGSPSISNLVLSSGITLTVPIAQVNAIAASLIKRALDEQIPLDFSAYYSETLDDNNLNRPFSFREFQNALAKTRNKSPDIDQVIKKMSQLSDKNIHKILDLFNNLWTNTIVPESWRRAKIIPILKPEKNAVEVTSYRPITLTSILGKIFERIFFSFSSQISPVQRL</sequence>
<dbReference type="OrthoDB" id="8008316at2759"/>
<name>A0A4Y2K5D3_ARAVE</name>
<protein>
    <recommendedName>
        <fullName evidence="3">Reverse transcriptase domain-containing protein</fullName>
    </recommendedName>
</protein>
<comment type="caution">
    <text evidence="1">The sequence shown here is derived from an EMBL/GenBank/DDBJ whole genome shotgun (WGS) entry which is preliminary data.</text>
</comment>
<dbReference type="EMBL" id="BGPR01004257">
    <property type="protein sequence ID" value="GBM97660.1"/>
    <property type="molecule type" value="Genomic_DNA"/>
</dbReference>
<evidence type="ECO:0000313" key="2">
    <source>
        <dbReference type="Proteomes" id="UP000499080"/>
    </source>
</evidence>
<gene>
    <name evidence="1" type="ORF">AVEN_11673_1</name>
</gene>
<evidence type="ECO:0000313" key="1">
    <source>
        <dbReference type="EMBL" id="GBM97660.1"/>
    </source>
</evidence>